<comment type="caution">
    <text evidence="3">The sequence shown here is derived from an EMBL/GenBank/DDBJ whole genome shotgun (WGS) entry which is preliminary data.</text>
</comment>
<proteinExistence type="predicted"/>
<dbReference type="PROSITE" id="PS50887">
    <property type="entry name" value="GGDEF"/>
    <property type="match status" value="2"/>
</dbReference>
<dbReference type="InterPro" id="IPR001633">
    <property type="entry name" value="EAL_dom"/>
</dbReference>
<feature type="domain" description="GGDEF" evidence="2">
    <location>
        <begin position="319"/>
        <end position="446"/>
    </location>
</feature>
<dbReference type="Gene3D" id="3.30.70.270">
    <property type="match status" value="2"/>
</dbReference>
<dbReference type="PANTHER" id="PTHR33121">
    <property type="entry name" value="CYCLIC DI-GMP PHOSPHODIESTERASE PDEF"/>
    <property type="match status" value="1"/>
</dbReference>
<dbReference type="InterPro" id="IPR000160">
    <property type="entry name" value="GGDEF_dom"/>
</dbReference>
<dbReference type="InterPro" id="IPR035919">
    <property type="entry name" value="EAL_sf"/>
</dbReference>
<feature type="domain" description="GGDEF" evidence="2">
    <location>
        <begin position="624"/>
        <end position="756"/>
    </location>
</feature>
<evidence type="ECO:0000313" key="4">
    <source>
        <dbReference type="Proteomes" id="UP000886808"/>
    </source>
</evidence>
<dbReference type="Gene3D" id="3.30.450.40">
    <property type="match status" value="1"/>
</dbReference>
<dbReference type="InterPro" id="IPR029016">
    <property type="entry name" value="GAF-like_dom_sf"/>
</dbReference>
<dbReference type="Gene3D" id="3.20.20.450">
    <property type="entry name" value="EAL domain"/>
    <property type="match status" value="1"/>
</dbReference>
<dbReference type="SMART" id="SM00267">
    <property type="entry name" value="GGDEF"/>
    <property type="match status" value="1"/>
</dbReference>
<dbReference type="InterPro" id="IPR043128">
    <property type="entry name" value="Rev_trsase/Diguanyl_cyclase"/>
</dbReference>
<dbReference type="PROSITE" id="PS50883">
    <property type="entry name" value="EAL"/>
    <property type="match status" value="1"/>
</dbReference>
<dbReference type="Pfam" id="PF00563">
    <property type="entry name" value="EAL"/>
    <property type="match status" value="1"/>
</dbReference>
<evidence type="ECO:0000259" key="1">
    <source>
        <dbReference type="PROSITE" id="PS50883"/>
    </source>
</evidence>
<dbReference type="CDD" id="cd01949">
    <property type="entry name" value="GGDEF"/>
    <property type="match status" value="1"/>
</dbReference>
<evidence type="ECO:0000313" key="3">
    <source>
        <dbReference type="EMBL" id="HIV61578.1"/>
    </source>
</evidence>
<dbReference type="SUPFAM" id="SSF55781">
    <property type="entry name" value="GAF domain-like"/>
    <property type="match status" value="1"/>
</dbReference>
<dbReference type="NCBIfam" id="TIGR00254">
    <property type="entry name" value="GGDEF"/>
    <property type="match status" value="1"/>
</dbReference>
<dbReference type="GO" id="GO:0071111">
    <property type="term" value="F:cyclic-guanylate-specific phosphodiesterase activity"/>
    <property type="evidence" value="ECO:0007669"/>
    <property type="project" value="InterPro"/>
</dbReference>
<dbReference type="InterPro" id="IPR029787">
    <property type="entry name" value="Nucleotide_cyclase"/>
</dbReference>
<protein>
    <submittedName>
        <fullName evidence="3">EAL domain-containing protein</fullName>
    </submittedName>
</protein>
<name>A0A9D1PGA7_9FIRM</name>
<dbReference type="CDD" id="cd01948">
    <property type="entry name" value="EAL"/>
    <property type="match status" value="1"/>
</dbReference>
<organism evidence="3 4">
    <name type="scientific">Candidatus Butyricicoccus avistercoris</name>
    <dbReference type="NCBI Taxonomy" id="2838518"/>
    <lineage>
        <taxon>Bacteria</taxon>
        <taxon>Bacillati</taxon>
        <taxon>Bacillota</taxon>
        <taxon>Clostridia</taxon>
        <taxon>Eubacteriales</taxon>
        <taxon>Butyricicoccaceae</taxon>
        <taxon>Butyricicoccus</taxon>
    </lineage>
</organism>
<dbReference type="EMBL" id="DXIE01000015">
    <property type="protein sequence ID" value="HIV61578.1"/>
    <property type="molecule type" value="Genomic_DNA"/>
</dbReference>
<dbReference type="Proteomes" id="UP000886808">
    <property type="component" value="Unassembled WGS sequence"/>
</dbReference>
<accession>A0A9D1PGA7</accession>
<dbReference type="SUPFAM" id="SSF55073">
    <property type="entry name" value="Nucleotide cyclase"/>
    <property type="match status" value="2"/>
</dbReference>
<dbReference type="SMART" id="SM00052">
    <property type="entry name" value="EAL"/>
    <property type="match status" value="1"/>
</dbReference>
<evidence type="ECO:0000259" key="2">
    <source>
        <dbReference type="PROSITE" id="PS50887"/>
    </source>
</evidence>
<gene>
    <name evidence="3" type="ORF">H9746_01840</name>
</gene>
<dbReference type="PANTHER" id="PTHR33121:SF79">
    <property type="entry name" value="CYCLIC DI-GMP PHOSPHODIESTERASE PDED-RELATED"/>
    <property type="match status" value="1"/>
</dbReference>
<dbReference type="InterPro" id="IPR050706">
    <property type="entry name" value="Cyclic-di-GMP_PDE-like"/>
</dbReference>
<dbReference type="AlphaFoldDB" id="A0A9D1PGA7"/>
<dbReference type="Gene3D" id="3.30.450.20">
    <property type="entry name" value="PAS domain"/>
    <property type="match status" value="1"/>
</dbReference>
<dbReference type="Pfam" id="PF00990">
    <property type="entry name" value="GGDEF"/>
    <property type="match status" value="2"/>
</dbReference>
<reference evidence="3" key="2">
    <citation type="submission" date="2021-04" db="EMBL/GenBank/DDBJ databases">
        <authorList>
            <person name="Gilroy R."/>
        </authorList>
    </citation>
    <scope>NUCLEOTIDE SEQUENCE</scope>
    <source>
        <strain evidence="3">CHK193-4272</strain>
    </source>
</reference>
<sequence length="1020" mass="118275">MDFQWEFFENLNEAVYVSEVETQSLIYMNARLRNVLGISDSAEYVGKKCYEVLQGLDRCCKFCTNHLLKENEFYEWTYKNSVLNTTYLIKDTLIVREGKKYRVEIAVDIDSEKIQLNNYYFANSDEIIKECMHYMNSRSESDKSIDELLKFIGERFLCERSYIFERNENNCFDNTYEWCKEGVHPQIDLLQNEPEETISWWLDLFGNGQVVVIEDIENIKEQYPLAYAALKPQDIHSLVTGPIYSGDEIIGFIGVDNPDKKMLSILKTLLQFIGYFIRPAFKRRDLVKELDNISNRDVLTGALNRNSLAAYCSSDIKHESIGVVYCDISDLKLINHELGYEAGDKFILQCHSLIQKTLKTDMIYRIGGDEFVILMPNIGENEFEYTIDNLKSMVRVSKNHIYVGSAWSNDENADIQVLIAFAGKQMFKYKRDYYMSSKSFTKSFDDLKPKLNNEVNMNNDKSKFMQFIANNNFDPESLFNSITLKNSASYLYFGDLQSNQFYISDNMRDTFGFKDNIVPNLLVEWEKRISTQEDLEMYRHDLSEILTEKKTIHDLRYQVKDCNGNNIWIRCCGILKWNEEKTAPLFFSGRVSCQDNDFVVDAITNFPREHAAIAKINELCKVSDEICIIGFCLNNFTEINETKGRYFGNLILQHISNKLSNRFGSKISFFRLDGMRFMAIVSPTYNSSVEDIVDKMREIIEQEYRTADISVRHPCAFGVLNHNDENESAQMVLENTITLILAAKTFPDVKYIEHSPENIRKMKEMANMALCLGQEVANNMENFRIVVQPIVTADGNEPLKGEALLRWKYKGQNVSPAVFIPLLEKGKMILPVGKWVFEQSVRTCKRILSYEPRFKMSFNVSYLQIMDDDFIKFIEQTLKKYRMDGSHFIAELTETHFDESPEKLKEFVEGCKKLGMQIALDDFGSGYSSLGLLLKYPATVVKLDRSLLAEVTESEEKMYFIRSIVYACHQFGKTVCVEGVETEEEDRIVKNTGCDMIQGYFHYKPVEVSELYEILAERNK</sequence>
<feature type="domain" description="EAL" evidence="1">
    <location>
        <begin position="765"/>
        <end position="1019"/>
    </location>
</feature>
<reference evidence="3" key="1">
    <citation type="journal article" date="2021" name="PeerJ">
        <title>Extensive microbial diversity within the chicken gut microbiome revealed by metagenomics and culture.</title>
        <authorList>
            <person name="Gilroy R."/>
            <person name="Ravi A."/>
            <person name="Getino M."/>
            <person name="Pursley I."/>
            <person name="Horton D.L."/>
            <person name="Alikhan N.F."/>
            <person name="Baker D."/>
            <person name="Gharbi K."/>
            <person name="Hall N."/>
            <person name="Watson M."/>
            <person name="Adriaenssens E.M."/>
            <person name="Foster-Nyarko E."/>
            <person name="Jarju S."/>
            <person name="Secka A."/>
            <person name="Antonio M."/>
            <person name="Oren A."/>
            <person name="Chaudhuri R.R."/>
            <person name="La Ragione R."/>
            <person name="Hildebrand F."/>
            <person name="Pallen M.J."/>
        </authorList>
    </citation>
    <scope>NUCLEOTIDE SEQUENCE</scope>
    <source>
        <strain evidence="3">CHK193-4272</strain>
    </source>
</reference>
<dbReference type="SUPFAM" id="SSF141868">
    <property type="entry name" value="EAL domain-like"/>
    <property type="match status" value="1"/>
</dbReference>